<proteinExistence type="predicted"/>
<dbReference type="EMBL" id="JALHLG010000006">
    <property type="protein sequence ID" value="MCJ2186514.1"/>
    <property type="molecule type" value="Genomic_DNA"/>
</dbReference>
<sequence>MRNTVDYWARRTYLPPMANRLILTLLAMLTGLAAQIGPAEARASQVASMQVAVLGEAAAAKALRAPVALARLPEPGWRNVRRHAPALTAAPVGLAVPAVLTGIDCARE</sequence>
<dbReference type="RefSeq" id="WP_243919019.1">
    <property type="nucleotide sequence ID" value="NZ_JALHLG010000006.1"/>
</dbReference>
<comment type="caution">
    <text evidence="1">The sequence shown here is derived from an EMBL/GenBank/DDBJ whole genome shotgun (WGS) entry which is preliminary data.</text>
</comment>
<organism evidence="1 2">
    <name type="scientific">Novosphingobium beihaiensis</name>
    <dbReference type="NCBI Taxonomy" id="2930389"/>
    <lineage>
        <taxon>Bacteria</taxon>
        <taxon>Pseudomonadati</taxon>
        <taxon>Pseudomonadota</taxon>
        <taxon>Alphaproteobacteria</taxon>
        <taxon>Sphingomonadales</taxon>
        <taxon>Sphingomonadaceae</taxon>
        <taxon>Novosphingobium</taxon>
    </lineage>
</organism>
<evidence type="ECO:0000313" key="2">
    <source>
        <dbReference type="Proteomes" id="UP001202281"/>
    </source>
</evidence>
<evidence type="ECO:0000313" key="1">
    <source>
        <dbReference type="EMBL" id="MCJ2186514.1"/>
    </source>
</evidence>
<dbReference type="Proteomes" id="UP001202281">
    <property type="component" value="Unassembled WGS sequence"/>
</dbReference>
<reference evidence="1 2" key="1">
    <citation type="submission" date="2022-04" db="EMBL/GenBank/DDBJ databases">
        <title>Identification of a novel bacterium isolated from mangrove sediments.</title>
        <authorList>
            <person name="Pan X."/>
        </authorList>
    </citation>
    <scope>NUCLEOTIDE SEQUENCE [LARGE SCALE GENOMIC DNA]</scope>
    <source>
        <strain evidence="1 2">B2638</strain>
    </source>
</reference>
<gene>
    <name evidence="1" type="ORF">MTR66_06770</name>
</gene>
<name>A0ABT0BN91_9SPHN</name>
<keyword evidence="2" id="KW-1185">Reference proteome</keyword>
<accession>A0ABT0BN91</accession>
<protein>
    <submittedName>
        <fullName evidence="1">Uncharacterized protein</fullName>
    </submittedName>
</protein>